<proteinExistence type="predicted"/>
<keyword evidence="3" id="KW-1185">Reference proteome</keyword>
<reference evidence="2 3" key="1">
    <citation type="journal article" date="2016" name="Mol. Biol. Evol.">
        <title>Comparative Genomics of Early-Diverging Mushroom-Forming Fungi Provides Insights into the Origins of Lignocellulose Decay Capabilities.</title>
        <authorList>
            <person name="Nagy L.G."/>
            <person name="Riley R."/>
            <person name="Tritt A."/>
            <person name="Adam C."/>
            <person name="Daum C."/>
            <person name="Floudas D."/>
            <person name="Sun H."/>
            <person name="Yadav J.S."/>
            <person name="Pangilinan J."/>
            <person name="Larsson K.H."/>
            <person name="Matsuura K."/>
            <person name="Barry K."/>
            <person name="Labutti K."/>
            <person name="Kuo R."/>
            <person name="Ohm R.A."/>
            <person name="Bhattacharya S.S."/>
            <person name="Shirouzu T."/>
            <person name="Yoshinaga Y."/>
            <person name="Martin F.M."/>
            <person name="Grigoriev I.V."/>
            <person name="Hibbett D.S."/>
        </authorList>
    </citation>
    <scope>NUCLEOTIDE SEQUENCE [LARGE SCALE GENOMIC DNA]</scope>
    <source>
        <strain evidence="2 3">HHB12029</strain>
    </source>
</reference>
<organism evidence="2 3">
    <name type="scientific">Exidia glandulosa HHB12029</name>
    <dbReference type="NCBI Taxonomy" id="1314781"/>
    <lineage>
        <taxon>Eukaryota</taxon>
        <taxon>Fungi</taxon>
        <taxon>Dikarya</taxon>
        <taxon>Basidiomycota</taxon>
        <taxon>Agaricomycotina</taxon>
        <taxon>Agaricomycetes</taxon>
        <taxon>Auriculariales</taxon>
        <taxon>Exidiaceae</taxon>
        <taxon>Exidia</taxon>
    </lineage>
</organism>
<name>A0A165JKY5_EXIGL</name>
<sequence length="194" mass="20310">MSSTSRSSSPFHSSPATPESGQANDFMGDPTVAVAGWETSSGGAQTLSEIVDWVAKDVFGSQQQADVDGLLSLDDLLQEDAFAESSNFMDDSQPIQRDGAQNPSSASLTSLVQGPCKNDEVTATHTRLAVAKGHHSDVLYRPMNVARTARLVCAVKIQPSLGPQIARPAPAASRAQISTSLSNSAMSKAPEPVV</sequence>
<dbReference type="EMBL" id="KV425964">
    <property type="protein sequence ID" value="KZV94998.1"/>
    <property type="molecule type" value="Genomic_DNA"/>
</dbReference>
<evidence type="ECO:0000313" key="2">
    <source>
        <dbReference type="EMBL" id="KZV94998.1"/>
    </source>
</evidence>
<evidence type="ECO:0000313" key="3">
    <source>
        <dbReference type="Proteomes" id="UP000077266"/>
    </source>
</evidence>
<dbReference type="InParanoid" id="A0A165JKY5"/>
<accession>A0A165JKY5</accession>
<dbReference type="Proteomes" id="UP000077266">
    <property type="component" value="Unassembled WGS sequence"/>
</dbReference>
<dbReference type="AlphaFoldDB" id="A0A165JKY5"/>
<evidence type="ECO:0000256" key="1">
    <source>
        <dbReference type="SAM" id="MobiDB-lite"/>
    </source>
</evidence>
<protein>
    <submittedName>
        <fullName evidence="2">Uncharacterized protein</fullName>
    </submittedName>
</protein>
<feature type="region of interest" description="Disordered" evidence="1">
    <location>
        <begin position="1"/>
        <end position="37"/>
    </location>
</feature>
<gene>
    <name evidence="2" type="ORF">EXIGLDRAFT_766591</name>
</gene>
<feature type="compositionally biased region" description="Low complexity" evidence="1">
    <location>
        <begin position="1"/>
        <end position="14"/>
    </location>
</feature>
<feature type="region of interest" description="Disordered" evidence="1">
    <location>
        <begin position="88"/>
        <end position="112"/>
    </location>
</feature>